<dbReference type="EMBL" id="CP080468">
    <property type="protein sequence ID" value="UNO51081.1"/>
    <property type="molecule type" value="Genomic_DNA"/>
</dbReference>
<dbReference type="STRING" id="1356854.N007_11230"/>
<dbReference type="RefSeq" id="WP_021297296.1">
    <property type="nucleotide sequence ID" value="NZ_AURB01000150.1"/>
</dbReference>
<name>T0BV31_ALIAG</name>
<dbReference type="Proteomes" id="UP000829401">
    <property type="component" value="Plasmid pDSM3922.1"/>
</dbReference>
<organism evidence="1 2">
    <name type="scientific">Alicyclobacillus acidoterrestris (strain ATCC 49025 / DSM 3922 / CIP 106132 / NCIMB 13137 / GD3B)</name>
    <dbReference type="NCBI Taxonomy" id="1356854"/>
    <lineage>
        <taxon>Bacteria</taxon>
        <taxon>Bacillati</taxon>
        <taxon>Bacillota</taxon>
        <taxon>Bacilli</taxon>
        <taxon>Bacillales</taxon>
        <taxon>Alicyclobacillaceae</taxon>
        <taxon>Alicyclobacillus</taxon>
    </lineage>
</organism>
<evidence type="ECO:0000313" key="2">
    <source>
        <dbReference type="Proteomes" id="UP000829401"/>
    </source>
</evidence>
<accession>A0A9E7D0A0</accession>
<evidence type="ECO:0000313" key="1">
    <source>
        <dbReference type="EMBL" id="UNO51081.1"/>
    </source>
</evidence>
<keyword evidence="1" id="KW-0614">Plasmid</keyword>
<protein>
    <submittedName>
        <fullName evidence="1">Uncharacterized protein</fullName>
    </submittedName>
</protein>
<dbReference type="OrthoDB" id="2372860at2"/>
<gene>
    <name evidence="1" type="ORF">K1I37_21125</name>
</gene>
<dbReference type="KEGG" id="aaco:K1I37_21125"/>
<accession>T0BV31</accession>
<sequence>MNTTLLPWLNFLMTVLMASSAGFSIVQMSLAGISIVAATPQKRAEALSRVKWIALGVIVSLCSYFLTRFIAYEASLIAPHVTATSPGMTYSNGQLVKLPGVKDGGGLEGWIVNAVFSTLTDLFSMFAAAFWALAGFTGPSAMIDANIQDQQSNGYVMGIFPETTWTAMMYVQHALYIFIAIAALISFVVQGIQIQNSPSSSVAKERAVGLAKSVATTGLMLGATPYLLGLANAGVSDLTQYVQGLIGDHTAAIAKANPMVNIMFNPGTLNMSAITNLSLFSGNSLMNSIFALIYSAVNLVMWIVYQWRRVVLAFLITLMPLFYIGFVTGRKPDLAIHWWKEVIAYMFIPFVVSLLLLVAQVFIGI</sequence>
<reference evidence="2" key="1">
    <citation type="journal article" date="2022" name="G3 (Bethesda)">
        <title>Unveiling the complete genome sequence of Alicyclobacillus acidoterrestris DSM 3922T, a taint-producing strain.</title>
        <authorList>
            <person name="Leonardo I.C."/>
            <person name="Barreto Crespo M.T."/>
            <person name="Gaspar F.B."/>
        </authorList>
    </citation>
    <scope>NUCLEOTIDE SEQUENCE [LARGE SCALE GENOMIC DNA]</scope>
    <source>
        <strain evidence="2">DSM 3922</strain>
    </source>
</reference>
<proteinExistence type="predicted"/>
<keyword evidence="2" id="KW-1185">Reference proteome</keyword>
<geneLocation type="plasmid" evidence="2">
    <name>pDSM3922.1</name>
</geneLocation>
<dbReference type="AlphaFoldDB" id="T0BV31"/>